<accession>A0A6G1PRJ0</accession>
<evidence type="ECO:0000256" key="1">
    <source>
        <dbReference type="SAM" id="MobiDB-lite"/>
    </source>
</evidence>
<protein>
    <submittedName>
        <fullName evidence="2">Uncharacterized protein</fullName>
    </submittedName>
</protein>
<dbReference type="AlphaFoldDB" id="A0A6G1PRJ0"/>
<sequence>MPATYGPHSSQSAERPTAPHRWPCRDQPKAVRATALLQSKIILTQLQFSCACIGLNLIRLHQSKINSVK</sequence>
<reference evidence="2 3" key="1">
    <citation type="submission" date="2019-02" db="EMBL/GenBank/DDBJ databases">
        <title>Opniocepnalus argus genome.</title>
        <authorList>
            <person name="Zhou C."/>
            <person name="Xiao S."/>
        </authorList>
    </citation>
    <scope>NUCLEOTIDE SEQUENCE [LARGE SCALE GENOMIC DNA]</scope>
    <source>
        <strain evidence="2">OARG1902GOOAL</strain>
        <tissue evidence="2">Muscle</tissue>
    </source>
</reference>
<organism evidence="2 3">
    <name type="scientific">Channa argus</name>
    <name type="common">Northern snakehead</name>
    <name type="synonym">Ophicephalus argus</name>
    <dbReference type="NCBI Taxonomy" id="215402"/>
    <lineage>
        <taxon>Eukaryota</taxon>
        <taxon>Metazoa</taxon>
        <taxon>Chordata</taxon>
        <taxon>Craniata</taxon>
        <taxon>Vertebrata</taxon>
        <taxon>Euteleostomi</taxon>
        <taxon>Actinopterygii</taxon>
        <taxon>Neopterygii</taxon>
        <taxon>Teleostei</taxon>
        <taxon>Neoteleostei</taxon>
        <taxon>Acanthomorphata</taxon>
        <taxon>Anabantaria</taxon>
        <taxon>Anabantiformes</taxon>
        <taxon>Channoidei</taxon>
        <taxon>Channidae</taxon>
        <taxon>Channa</taxon>
    </lineage>
</organism>
<dbReference type="EMBL" id="CM015719">
    <property type="protein sequence ID" value="KAF3692839.1"/>
    <property type="molecule type" value="Genomic_DNA"/>
</dbReference>
<keyword evidence="3" id="KW-1185">Reference proteome</keyword>
<evidence type="ECO:0000313" key="2">
    <source>
        <dbReference type="EMBL" id="KAF3692839.1"/>
    </source>
</evidence>
<evidence type="ECO:0000313" key="3">
    <source>
        <dbReference type="Proteomes" id="UP000503349"/>
    </source>
</evidence>
<name>A0A6G1PRJ0_CHAAH</name>
<feature type="region of interest" description="Disordered" evidence="1">
    <location>
        <begin position="1"/>
        <end position="24"/>
    </location>
</feature>
<dbReference type="Proteomes" id="UP000503349">
    <property type="component" value="Chromosome 8"/>
</dbReference>
<gene>
    <name evidence="2" type="ORF">EXN66_Car008515</name>
</gene>
<reference evidence="3" key="2">
    <citation type="submission" date="2019-02" db="EMBL/GenBank/DDBJ databases">
        <title>Opniocepnalus argus Var Kimnra genome.</title>
        <authorList>
            <person name="Zhou C."/>
            <person name="Xiao S."/>
        </authorList>
    </citation>
    <scope>NUCLEOTIDE SEQUENCE [LARGE SCALE GENOMIC DNA]</scope>
</reference>
<proteinExistence type="predicted"/>